<evidence type="ECO:0000313" key="1">
    <source>
        <dbReference type="EMBL" id="AJO23401.1"/>
    </source>
</evidence>
<proteinExistence type="predicted"/>
<protein>
    <submittedName>
        <fullName evidence="2">Uncharacterized protein</fullName>
    </submittedName>
</protein>
<sequence>MRPVFQAAPAVVLILKFAGQNRVGSAGSPELEPFYQKRMDESFALESAATDENKQQRMVHFFVFSKLFL</sequence>
<reference evidence="2" key="4">
    <citation type="submission" date="2016-01" db="EMBL/GenBank/DDBJ databases">
        <authorList>
            <person name="Oliw E.H."/>
        </authorList>
    </citation>
    <scope>NUCLEOTIDE SEQUENCE [LARGE SCALE GENOMIC DNA]</scope>
    <source>
        <strain evidence="2">GED7749B</strain>
    </source>
</reference>
<dbReference type="AlphaFoldDB" id="A0A0C5C936"/>
<evidence type="ECO:0000313" key="3">
    <source>
        <dbReference type="Proteomes" id="UP000032024"/>
    </source>
</evidence>
<dbReference type="RefSeq" id="WP_017551500.1">
    <property type="nucleotide sequence ID" value="NZ_CP104390.1"/>
</dbReference>
<dbReference type="EMBL" id="CP010525">
    <property type="protein sequence ID" value="AJO23401.1"/>
    <property type="molecule type" value="Genomic_DNA"/>
</dbReference>
<evidence type="ECO:0000313" key="4">
    <source>
        <dbReference type="Proteomes" id="UP000070376"/>
    </source>
</evidence>
<keyword evidence="3" id="KW-1185">Reference proteome</keyword>
<dbReference type="Proteomes" id="UP000032024">
    <property type="component" value="Chromosome"/>
</dbReference>
<evidence type="ECO:0000313" key="2">
    <source>
        <dbReference type="EMBL" id="KWZ85566.1"/>
    </source>
</evidence>
<name>A0A0C5C936_HEYCO</name>
<dbReference type="GeneID" id="93260186"/>
<reference evidence="4" key="3">
    <citation type="submission" date="2016-01" db="EMBL/GenBank/DDBJ databases">
        <authorList>
            <person name="Mitreva M."/>
            <person name="Pepin K.H."/>
            <person name="Mihindukulasuriya K.A."/>
            <person name="Fulton R."/>
            <person name="Fronick C."/>
            <person name="O'Laughlin M."/>
            <person name="Miner T."/>
            <person name="Herter B."/>
            <person name="Rosa B.A."/>
            <person name="Cordes M."/>
            <person name="Tomlinson C."/>
            <person name="Wollam A."/>
            <person name="Palsikar V.B."/>
            <person name="Mardis E.R."/>
            <person name="Wilson R.K."/>
        </authorList>
    </citation>
    <scope>NUCLEOTIDE SEQUENCE [LARGE SCALE GENOMIC DNA]</scope>
    <source>
        <strain evidence="4">GED7749B</strain>
    </source>
</reference>
<gene>
    <name evidence="2" type="ORF">HMPREF3213_00370</name>
    <name evidence="1" type="ORF">SB48_HM08orf04152</name>
</gene>
<dbReference type="EMBL" id="LRPN01000015">
    <property type="protein sequence ID" value="KWZ85566.1"/>
    <property type="molecule type" value="Genomic_DNA"/>
</dbReference>
<dbReference type="PATRIC" id="fig|1398.18.peg.2593"/>
<organism evidence="2 4">
    <name type="scientific">Heyndrickxia coagulans</name>
    <name type="common">Weizmannia coagulans</name>
    <dbReference type="NCBI Taxonomy" id="1398"/>
    <lineage>
        <taxon>Bacteria</taxon>
        <taxon>Bacillati</taxon>
        <taxon>Bacillota</taxon>
        <taxon>Bacilli</taxon>
        <taxon>Bacillales</taxon>
        <taxon>Bacillaceae</taxon>
        <taxon>Heyndrickxia</taxon>
    </lineage>
</organism>
<reference evidence="3" key="2">
    <citation type="submission" date="2015-01" db="EMBL/GenBank/DDBJ databases">
        <title>Comparative genome analysis of Bacillus coagulans HM-08, Clostridium butyricum HM-68, Bacillus subtilis HM-66 and Bacillus paralicheniformis BL-09.</title>
        <authorList>
            <person name="Zhang H."/>
        </authorList>
    </citation>
    <scope>NUCLEOTIDE SEQUENCE [LARGE SCALE GENOMIC DNA]</scope>
    <source>
        <strain evidence="3">HM-08</strain>
    </source>
</reference>
<dbReference type="Proteomes" id="UP000070376">
    <property type="component" value="Unassembled WGS sequence"/>
</dbReference>
<reference evidence="1" key="1">
    <citation type="submission" date="2015-01" db="EMBL/GenBank/DDBJ databases">
        <title>Comparative genome analysis of Bacillus coagulans HM-08, Clostridium butyricum HM-68, Bacillus subtilis HM-66 and Bacillus licheniformis BL-09.</title>
        <authorList>
            <person name="Zhang H."/>
        </authorList>
    </citation>
    <scope>NUCLEOTIDE SEQUENCE [LARGE SCALE GENOMIC DNA]</scope>
    <source>
        <strain evidence="1">HM-08</strain>
    </source>
</reference>
<accession>A0A0C5C936</accession>